<evidence type="ECO:0000259" key="1">
    <source>
        <dbReference type="Pfam" id="PF01902"/>
    </source>
</evidence>
<dbReference type="OrthoDB" id="3572539at2"/>
<reference evidence="2 3" key="2">
    <citation type="journal article" date="2011" name="Stand. Genomic Sci.">
        <title>Complete genome sequence of Truepera radiovictrix type strain (RQ-24).</title>
        <authorList>
            <person name="Ivanova N."/>
            <person name="Rohde C."/>
            <person name="Munk C."/>
            <person name="Nolan M."/>
            <person name="Lucas S."/>
            <person name="Del Rio T.G."/>
            <person name="Tice H."/>
            <person name="Deshpande S."/>
            <person name="Cheng J.F."/>
            <person name="Tapia R."/>
            <person name="Han C."/>
            <person name="Goodwin L."/>
            <person name="Pitluck S."/>
            <person name="Liolios K."/>
            <person name="Mavromatis K."/>
            <person name="Mikhailova N."/>
            <person name="Pati A."/>
            <person name="Chen A."/>
            <person name="Palaniappan K."/>
            <person name="Land M."/>
            <person name="Hauser L."/>
            <person name="Chang Y.J."/>
            <person name="Jeffries C.D."/>
            <person name="Brambilla E."/>
            <person name="Rohde M."/>
            <person name="Goker M."/>
            <person name="Tindall B.J."/>
            <person name="Woyke T."/>
            <person name="Bristow J."/>
            <person name="Eisen J.A."/>
            <person name="Markowitz V."/>
            <person name="Hugenholtz P."/>
            <person name="Kyrpides N.C."/>
            <person name="Klenk H.P."/>
            <person name="Lapidus A."/>
        </authorList>
    </citation>
    <scope>NUCLEOTIDE SEQUENCE [LARGE SCALE GENOMIC DNA]</scope>
    <source>
        <strain evidence="3">DSM 17093 / CIP 108686 / LMG 22925 / RQ-24</strain>
    </source>
</reference>
<proteinExistence type="predicted"/>
<dbReference type="SUPFAM" id="SSF52402">
    <property type="entry name" value="Adenine nucleotide alpha hydrolases-like"/>
    <property type="match status" value="1"/>
</dbReference>
<keyword evidence="3" id="KW-1185">Reference proteome</keyword>
<dbReference type="InterPro" id="IPR014729">
    <property type="entry name" value="Rossmann-like_a/b/a_fold"/>
</dbReference>
<dbReference type="AlphaFoldDB" id="D7CST3"/>
<sequence>MALEALARVQVLVTTADEAGRVTAHGVPVALVRAQAAALALPLRVVTVPRGAPNAIYEAHLGAALAALKAQGIGVVAAGDLFLEDVRRYRQRLIEGAGLRAAFPLWGCASAEFAEAFLARGFAALTVAVDPRALPESFLGRPYDRALLRALPPSVDPCGERGEFHTFVTGGPTFRRPVAYRRGRVLGGRLELLPA</sequence>
<dbReference type="EMBL" id="CP002049">
    <property type="protein sequence ID" value="ADI13700.1"/>
    <property type="molecule type" value="Genomic_DNA"/>
</dbReference>
<protein>
    <recommendedName>
        <fullName evidence="1">Diphthamide synthase domain-containing protein</fullName>
    </recommendedName>
</protein>
<dbReference type="Gene3D" id="3.40.50.620">
    <property type="entry name" value="HUPs"/>
    <property type="match status" value="1"/>
</dbReference>
<name>D7CST3_TRURR</name>
<evidence type="ECO:0000313" key="3">
    <source>
        <dbReference type="Proteomes" id="UP000000379"/>
    </source>
</evidence>
<dbReference type="STRING" id="649638.Trad_0564"/>
<accession>D7CST3</accession>
<gene>
    <name evidence="2" type="ordered locus">Trad_0564</name>
</gene>
<dbReference type="HOGENOM" id="CLU_010289_1_0_0"/>
<evidence type="ECO:0000313" key="2">
    <source>
        <dbReference type="EMBL" id="ADI13700.1"/>
    </source>
</evidence>
<dbReference type="eggNOG" id="COG2102">
    <property type="taxonomic scope" value="Bacteria"/>
</dbReference>
<dbReference type="Pfam" id="PF01902">
    <property type="entry name" value="Diphthami_syn_2"/>
    <property type="match status" value="1"/>
</dbReference>
<dbReference type="Gene3D" id="3.90.1490.10">
    <property type="entry name" value="putative n-type atp pyrophosphatase, domain 2"/>
    <property type="match status" value="1"/>
</dbReference>
<reference evidence="3" key="1">
    <citation type="submission" date="2010-05" db="EMBL/GenBank/DDBJ databases">
        <title>The complete genome of Truepera radiovictris DSM 17093.</title>
        <authorList>
            <consortium name="US DOE Joint Genome Institute (JGI-PGF)"/>
            <person name="Lucas S."/>
            <person name="Copeland A."/>
            <person name="Lapidus A."/>
            <person name="Glavina del Rio T."/>
            <person name="Dalin E."/>
            <person name="Tice H."/>
            <person name="Bruce D."/>
            <person name="Goodwin L."/>
            <person name="Pitluck S."/>
            <person name="Kyrpides N."/>
            <person name="Mavromatis K."/>
            <person name="Ovchinnikova G."/>
            <person name="Munk A.C."/>
            <person name="Detter J.C."/>
            <person name="Han C."/>
            <person name="Tapia R."/>
            <person name="Land M."/>
            <person name="Hauser L."/>
            <person name="Markowitz V."/>
            <person name="Cheng J.-F."/>
            <person name="Hugenholtz P."/>
            <person name="Woyke T."/>
            <person name="Wu D."/>
            <person name="Tindall B."/>
            <person name="Pomrenke H.G."/>
            <person name="Brambilla E."/>
            <person name="Klenk H.-P."/>
            <person name="Eisen J.A."/>
        </authorList>
    </citation>
    <scope>NUCLEOTIDE SEQUENCE [LARGE SCALE GENOMIC DNA]</scope>
    <source>
        <strain evidence="3">DSM 17093 / CIP 108686 / LMG 22925 / RQ-24</strain>
    </source>
</reference>
<organism evidence="2 3">
    <name type="scientific">Truepera radiovictrix (strain DSM 17093 / CIP 108686 / LMG 22925 / RQ-24)</name>
    <dbReference type="NCBI Taxonomy" id="649638"/>
    <lineage>
        <taxon>Bacteria</taxon>
        <taxon>Thermotogati</taxon>
        <taxon>Deinococcota</taxon>
        <taxon>Deinococci</taxon>
        <taxon>Trueperales</taxon>
        <taxon>Trueperaceae</taxon>
        <taxon>Truepera</taxon>
    </lineage>
</organism>
<dbReference type="KEGG" id="tra:Trad_0564"/>
<dbReference type="InterPro" id="IPR002761">
    <property type="entry name" value="Diphthami_syn_dom"/>
</dbReference>
<feature type="domain" description="Diphthamide synthase" evidence="1">
    <location>
        <begin position="8"/>
        <end position="176"/>
    </location>
</feature>
<dbReference type="Proteomes" id="UP000000379">
    <property type="component" value="Chromosome"/>
</dbReference>